<feature type="non-terminal residue" evidence="1">
    <location>
        <position position="1"/>
    </location>
</feature>
<comment type="caution">
    <text evidence="1">The sequence shown here is derived from an EMBL/GenBank/DDBJ whole genome shotgun (WGS) entry which is preliminary data.</text>
</comment>
<name>A0ACA9P144_9GLOM</name>
<dbReference type="EMBL" id="CAJVQC010017609">
    <property type="protein sequence ID" value="CAG8686006.1"/>
    <property type="molecule type" value="Genomic_DNA"/>
</dbReference>
<protein>
    <submittedName>
        <fullName evidence="1">1005_t:CDS:1</fullName>
    </submittedName>
</protein>
<proteinExistence type="predicted"/>
<dbReference type="Proteomes" id="UP000789920">
    <property type="component" value="Unassembled WGS sequence"/>
</dbReference>
<gene>
    <name evidence="1" type="ORF">RPERSI_LOCUS9347</name>
</gene>
<reference evidence="1" key="1">
    <citation type="submission" date="2021-06" db="EMBL/GenBank/DDBJ databases">
        <authorList>
            <person name="Kallberg Y."/>
            <person name="Tangrot J."/>
            <person name="Rosling A."/>
        </authorList>
    </citation>
    <scope>NUCLEOTIDE SEQUENCE</scope>
    <source>
        <strain evidence="1">MA461A</strain>
    </source>
</reference>
<evidence type="ECO:0000313" key="2">
    <source>
        <dbReference type="Proteomes" id="UP000789920"/>
    </source>
</evidence>
<keyword evidence="2" id="KW-1185">Reference proteome</keyword>
<sequence>NKNWAKQLIRQNNYRTKISHSNHSVFVHDISQLSILPEHGFIENTLQEQNPVYIRLYVPEIDSDVEKKFGLDSSFTNATQLLLRFENQNSLLSYINNSQNLQYKGQISLLFLLGFINTENVQWLWGFIGSYFLHIFDKEKQFYLEEKETLHTINLGKQLAKSNNKSLKRKATLLESEGWETAQSIVQQLGQKLKSTTSNLQNIRKKLSWAQAKILTLQELLENESNSSRYNGKSQYFQNQEKFFNEIKNTTEASANNALNIACKEVISKKIKF</sequence>
<accession>A0ACA9P144</accession>
<organism evidence="1 2">
    <name type="scientific">Racocetra persica</name>
    <dbReference type="NCBI Taxonomy" id="160502"/>
    <lineage>
        <taxon>Eukaryota</taxon>
        <taxon>Fungi</taxon>
        <taxon>Fungi incertae sedis</taxon>
        <taxon>Mucoromycota</taxon>
        <taxon>Glomeromycotina</taxon>
        <taxon>Glomeromycetes</taxon>
        <taxon>Diversisporales</taxon>
        <taxon>Gigasporaceae</taxon>
        <taxon>Racocetra</taxon>
    </lineage>
</organism>
<evidence type="ECO:0000313" key="1">
    <source>
        <dbReference type="EMBL" id="CAG8686006.1"/>
    </source>
</evidence>